<dbReference type="InterPro" id="IPR038765">
    <property type="entry name" value="Papain-like_cys_pep_sf"/>
</dbReference>
<dbReference type="AlphaFoldDB" id="A0A1S2VL82"/>
<protein>
    <submittedName>
        <fullName evidence="3">Uncharacterized protein</fullName>
    </submittedName>
</protein>
<evidence type="ECO:0000313" key="4">
    <source>
        <dbReference type="Proteomes" id="UP000181790"/>
    </source>
</evidence>
<accession>A0A1S2VL82</accession>
<reference evidence="3 4" key="1">
    <citation type="submission" date="2016-10" db="EMBL/GenBank/DDBJ databases">
        <title>Arsenicibacter rosenii gen. nov., sp. nov., an efficient arsenic-methylating bacterium isolated from an arsenic-contaminated paddy soil.</title>
        <authorList>
            <person name="Huang K."/>
        </authorList>
    </citation>
    <scope>NUCLEOTIDE SEQUENCE [LARGE SCALE GENOMIC DNA]</scope>
    <source>
        <strain evidence="3 4">SM-1</strain>
    </source>
</reference>
<evidence type="ECO:0000313" key="3">
    <source>
        <dbReference type="EMBL" id="OIN58985.1"/>
    </source>
</evidence>
<feature type="domain" description="DUF3857" evidence="2">
    <location>
        <begin position="152"/>
        <end position="242"/>
    </location>
</feature>
<sequence>MSVNFIKPHRFVVAFLCCFLWAGISRSQNDNSKVTEPNVRFGKIDPAGFSQKSALHDSTAEAVVLYERGDVHFSMAGNDIQIVLEYQTRIKILRKAGYDRATVEIPLLKAKSGPAEFVSNIEGFTYNESGGTIQTDKLTKEGIFTEKVSGELSIQKFTLPDVREGSVIEYRYRLTTPFSVNHNPRTWKFQQRIPVAWSEYRINVHDYFYYKMIMGGYLRLAINENQPGTQSYRFVVQNAPAFRDEAFITTPNDYISKIDFELASYSIPGAFPHKISVSWPDMDKTLLAENIFSGQLNGQHSFLKDAARAIIKTNPDTLSRLQAACRFINSQVVWDKSNSFYSYNIRKAFEDRKGDAGDINLMLIALLRQMDLPANPVILSTRSHGHIMEEYALLRQFNYVVAHVMVNGKDMLLDATDPFLKTGMLPFECLNGHGRLVVGRDSRFLPIIPAERETEVAGGTFTISAEGDVKGVLKKTNNGYSGLKHRRQYVVDGEAGYLENIRRNRPAWQITSVEFNNVKEVEKGFEANYTLEIPEACQRAGDRMYIKPMLTEARFSNPFKEPERLFPVDMGVPMEETYFSTFTLPAGYEVEEAPKPMVMSLPENEGRFTYQVTVEGNRFTVTSRMLLRKARFYAEQYHVLREFFDKVVAKQAEQVVIKRTGPVAEKK</sequence>
<dbReference type="InterPro" id="IPR002931">
    <property type="entry name" value="Transglutaminase-like"/>
</dbReference>
<dbReference type="Pfam" id="PF12969">
    <property type="entry name" value="DUF3857"/>
    <property type="match status" value="1"/>
</dbReference>
<evidence type="ECO:0000259" key="2">
    <source>
        <dbReference type="Pfam" id="PF12969"/>
    </source>
</evidence>
<proteinExistence type="predicted"/>
<dbReference type="Gene3D" id="3.10.620.30">
    <property type="match status" value="1"/>
</dbReference>
<feature type="domain" description="Transglutaminase-like" evidence="1">
    <location>
        <begin position="306"/>
        <end position="394"/>
    </location>
</feature>
<name>A0A1S2VL82_9BACT</name>
<organism evidence="3 4">
    <name type="scientific">Arsenicibacter rosenii</name>
    <dbReference type="NCBI Taxonomy" id="1750698"/>
    <lineage>
        <taxon>Bacteria</taxon>
        <taxon>Pseudomonadati</taxon>
        <taxon>Bacteroidota</taxon>
        <taxon>Cytophagia</taxon>
        <taxon>Cytophagales</taxon>
        <taxon>Spirosomataceae</taxon>
        <taxon>Arsenicibacter</taxon>
    </lineage>
</organism>
<dbReference type="Pfam" id="PF01841">
    <property type="entry name" value="Transglut_core"/>
    <property type="match status" value="1"/>
</dbReference>
<evidence type="ECO:0000259" key="1">
    <source>
        <dbReference type="Pfam" id="PF01841"/>
    </source>
</evidence>
<comment type="caution">
    <text evidence="3">The sequence shown here is derived from an EMBL/GenBank/DDBJ whole genome shotgun (WGS) entry which is preliminary data.</text>
</comment>
<dbReference type="Gene3D" id="2.60.120.1130">
    <property type="match status" value="1"/>
</dbReference>
<gene>
    <name evidence="3" type="ORF">BLX24_12270</name>
</gene>
<dbReference type="Proteomes" id="UP000181790">
    <property type="component" value="Unassembled WGS sequence"/>
</dbReference>
<keyword evidence="4" id="KW-1185">Reference proteome</keyword>
<dbReference type="OrthoDB" id="98874at2"/>
<dbReference type="Gene3D" id="2.60.40.3140">
    <property type="match status" value="1"/>
</dbReference>
<dbReference type="InterPro" id="IPR024618">
    <property type="entry name" value="DUF3857"/>
</dbReference>
<dbReference type="RefSeq" id="WP_071503436.1">
    <property type="nucleotide sequence ID" value="NZ_MORL01000005.1"/>
</dbReference>
<dbReference type="EMBL" id="MORL01000005">
    <property type="protein sequence ID" value="OIN58985.1"/>
    <property type="molecule type" value="Genomic_DNA"/>
</dbReference>
<dbReference type="SUPFAM" id="SSF54001">
    <property type="entry name" value="Cysteine proteinases"/>
    <property type="match status" value="1"/>
</dbReference>